<sequence length="61" mass="7207">MCCSFYLWDLVLIEFSTFLCAVVTICEICFCLYFFLSLLYLALVSYFHMDISFGLLTPIFY</sequence>
<feature type="transmembrane region" description="Helical" evidence="1">
    <location>
        <begin position="15"/>
        <end position="43"/>
    </location>
</feature>
<accession>A0A0A9HRN0</accession>
<evidence type="ECO:0000313" key="2">
    <source>
        <dbReference type="EMBL" id="JAE35553.1"/>
    </source>
</evidence>
<evidence type="ECO:0000256" key="1">
    <source>
        <dbReference type="SAM" id="Phobius"/>
    </source>
</evidence>
<dbReference type="EMBL" id="GBRH01162343">
    <property type="protein sequence ID" value="JAE35553.1"/>
    <property type="molecule type" value="Transcribed_RNA"/>
</dbReference>
<proteinExistence type="predicted"/>
<keyword evidence="1" id="KW-0472">Membrane</keyword>
<reference evidence="2" key="2">
    <citation type="journal article" date="2015" name="Data Brief">
        <title>Shoot transcriptome of the giant reed, Arundo donax.</title>
        <authorList>
            <person name="Barrero R.A."/>
            <person name="Guerrero F.D."/>
            <person name="Moolhuijzen P."/>
            <person name="Goolsby J.A."/>
            <person name="Tidwell J."/>
            <person name="Bellgard S.E."/>
            <person name="Bellgard M.I."/>
        </authorList>
    </citation>
    <scope>NUCLEOTIDE SEQUENCE</scope>
    <source>
        <tissue evidence="2">Shoot tissue taken approximately 20 cm above the soil surface</tissue>
    </source>
</reference>
<name>A0A0A9HRN0_ARUDO</name>
<organism evidence="2">
    <name type="scientific">Arundo donax</name>
    <name type="common">Giant reed</name>
    <name type="synonym">Donax arundinaceus</name>
    <dbReference type="NCBI Taxonomy" id="35708"/>
    <lineage>
        <taxon>Eukaryota</taxon>
        <taxon>Viridiplantae</taxon>
        <taxon>Streptophyta</taxon>
        <taxon>Embryophyta</taxon>
        <taxon>Tracheophyta</taxon>
        <taxon>Spermatophyta</taxon>
        <taxon>Magnoliopsida</taxon>
        <taxon>Liliopsida</taxon>
        <taxon>Poales</taxon>
        <taxon>Poaceae</taxon>
        <taxon>PACMAD clade</taxon>
        <taxon>Arundinoideae</taxon>
        <taxon>Arundineae</taxon>
        <taxon>Arundo</taxon>
    </lineage>
</organism>
<keyword evidence="1" id="KW-1133">Transmembrane helix</keyword>
<reference evidence="2" key="1">
    <citation type="submission" date="2014-09" db="EMBL/GenBank/DDBJ databases">
        <authorList>
            <person name="Magalhaes I.L.F."/>
            <person name="Oliveira U."/>
            <person name="Santos F.R."/>
            <person name="Vidigal T.H.D.A."/>
            <person name="Brescovit A.D."/>
            <person name="Santos A.J."/>
        </authorList>
    </citation>
    <scope>NUCLEOTIDE SEQUENCE</scope>
    <source>
        <tissue evidence="2">Shoot tissue taken approximately 20 cm above the soil surface</tissue>
    </source>
</reference>
<protein>
    <submittedName>
        <fullName evidence="2">Uncharacterized protein</fullName>
    </submittedName>
</protein>
<dbReference type="AlphaFoldDB" id="A0A0A9HRN0"/>
<keyword evidence="1" id="KW-0812">Transmembrane</keyword>